<dbReference type="RefSeq" id="WP_253968664.1">
    <property type="nucleotide sequence ID" value="NZ_JAMFTH010000005.1"/>
</dbReference>
<comment type="caution">
    <text evidence="1">The sequence shown here is derived from an EMBL/GenBank/DDBJ whole genome shotgun (WGS) entry which is preliminary data.</text>
</comment>
<reference evidence="1" key="1">
    <citation type="submission" date="2022-05" db="EMBL/GenBank/DDBJ databases">
        <authorList>
            <person name="Sun H.-N."/>
        </authorList>
    </citation>
    <scope>NUCLEOTIDE SEQUENCE</scope>
    <source>
        <strain evidence="1">HB14</strain>
    </source>
</reference>
<dbReference type="EMBL" id="JAMFTH010000005">
    <property type="protein sequence ID" value="MCP8900371.1"/>
    <property type="molecule type" value="Genomic_DNA"/>
</dbReference>
<organism evidence="1 2">
    <name type="scientific">Gilvimarinus xylanilyticus</name>
    <dbReference type="NCBI Taxonomy" id="2944139"/>
    <lineage>
        <taxon>Bacteria</taxon>
        <taxon>Pseudomonadati</taxon>
        <taxon>Pseudomonadota</taxon>
        <taxon>Gammaproteobacteria</taxon>
        <taxon>Cellvibrionales</taxon>
        <taxon>Cellvibrionaceae</taxon>
        <taxon>Gilvimarinus</taxon>
    </lineage>
</organism>
<protein>
    <submittedName>
        <fullName evidence="1">Uncharacterized protein</fullName>
    </submittedName>
</protein>
<evidence type="ECO:0000313" key="1">
    <source>
        <dbReference type="EMBL" id="MCP8900371.1"/>
    </source>
</evidence>
<evidence type="ECO:0000313" key="2">
    <source>
        <dbReference type="Proteomes" id="UP001139319"/>
    </source>
</evidence>
<gene>
    <name evidence="1" type="ORF">M6D89_13785</name>
</gene>
<sequence>MKRIVGYALFFVLGVFCTYPYNAYWDAREHAALDISSISEVLVYQSLLMETYTKHCDIEGYDRWRDFFESSIETYNFRLDRGESFPFVDSPMYFDEHRKRSENYSNALIDFDENVENCQQEFNK</sequence>
<dbReference type="Proteomes" id="UP001139319">
    <property type="component" value="Unassembled WGS sequence"/>
</dbReference>
<proteinExistence type="predicted"/>
<accession>A0A9X2KTZ3</accession>
<reference evidence="1" key="2">
    <citation type="submission" date="2023-01" db="EMBL/GenBank/DDBJ databases">
        <title>Gilvimarinus xylanilyticus HB14 isolated from Caulerpa lentillifera aquaculture base in Hainan, China.</title>
        <authorList>
            <person name="Zhang Y.-J."/>
        </authorList>
    </citation>
    <scope>NUCLEOTIDE SEQUENCE</scope>
    <source>
        <strain evidence="1">HB14</strain>
    </source>
</reference>
<keyword evidence="2" id="KW-1185">Reference proteome</keyword>
<name>A0A9X2KTZ3_9GAMM</name>
<dbReference type="AlphaFoldDB" id="A0A9X2KTZ3"/>